<accession>A0A6S7KQI0</accession>
<gene>
    <name evidence="1" type="ORF">PACLA_8A078448</name>
</gene>
<dbReference type="AlphaFoldDB" id="A0A6S7KQI0"/>
<proteinExistence type="predicted"/>
<feature type="non-terminal residue" evidence="1">
    <location>
        <position position="80"/>
    </location>
</feature>
<organism evidence="1 2">
    <name type="scientific">Paramuricea clavata</name>
    <name type="common">Red gorgonian</name>
    <name type="synonym">Violescent sea-whip</name>
    <dbReference type="NCBI Taxonomy" id="317549"/>
    <lineage>
        <taxon>Eukaryota</taxon>
        <taxon>Metazoa</taxon>
        <taxon>Cnidaria</taxon>
        <taxon>Anthozoa</taxon>
        <taxon>Octocorallia</taxon>
        <taxon>Malacalcyonacea</taxon>
        <taxon>Plexauridae</taxon>
        <taxon>Paramuricea</taxon>
    </lineage>
</organism>
<dbReference type="Proteomes" id="UP001152795">
    <property type="component" value="Unassembled WGS sequence"/>
</dbReference>
<evidence type="ECO:0000313" key="1">
    <source>
        <dbReference type="EMBL" id="CAB4022748.1"/>
    </source>
</evidence>
<name>A0A6S7KQI0_PARCT</name>
<sequence>MGVCIICFYQYLFVLVWVSVRSTVFSSQAMRLTATQSKIQAYLNAQTNLTDELLVGYDKRFIPTIPGEPLKVKLEIKIPE</sequence>
<reference evidence="1" key="1">
    <citation type="submission" date="2020-04" db="EMBL/GenBank/DDBJ databases">
        <authorList>
            <person name="Alioto T."/>
            <person name="Alioto T."/>
            <person name="Gomez Garrido J."/>
        </authorList>
    </citation>
    <scope>NUCLEOTIDE SEQUENCE</scope>
    <source>
        <strain evidence="1">A484AB</strain>
    </source>
</reference>
<protein>
    <submittedName>
        <fullName evidence="1">Uncharacterized protein</fullName>
    </submittedName>
</protein>
<dbReference type="EMBL" id="CACRXK020012133">
    <property type="protein sequence ID" value="CAB4022748.1"/>
    <property type="molecule type" value="Genomic_DNA"/>
</dbReference>
<keyword evidence="2" id="KW-1185">Reference proteome</keyword>
<comment type="caution">
    <text evidence="1">The sequence shown here is derived from an EMBL/GenBank/DDBJ whole genome shotgun (WGS) entry which is preliminary data.</text>
</comment>
<evidence type="ECO:0000313" key="2">
    <source>
        <dbReference type="Proteomes" id="UP001152795"/>
    </source>
</evidence>